<dbReference type="SUPFAM" id="SSF100950">
    <property type="entry name" value="NagB/RpiA/CoA transferase-like"/>
    <property type="match status" value="1"/>
</dbReference>
<reference evidence="7 8" key="1">
    <citation type="submission" date="2019-03" db="EMBL/GenBank/DDBJ databases">
        <title>Genomic Encyclopedia of Type Strains, Phase IV (KMG-IV): sequencing the most valuable type-strain genomes for metagenomic binning, comparative biology and taxonomic classification.</title>
        <authorList>
            <person name="Goeker M."/>
        </authorList>
    </citation>
    <scope>NUCLEOTIDE SEQUENCE [LARGE SCALE GENOMIC DNA]</scope>
    <source>
        <strain evidence="7 8">DSM 28697</strain>
    </source>
</reference>
<dbReference type="Gene3D" id="3.40.50.1360">
    <property type="match status" value="1"/>
</dbReference>
<keyword evidence="2" id="KW-0805">Transcription regulation</keyword>
<feature type="domain" description="CggR N-terminal DNA binding" evidence="6">
    <location>
        <begin position="18"/>
        <end position="88"/>
    </location>
</feature>
<dbReference type="SUPFAM" id="SSF46785">
    <property type="entry name" value="Winged helix' DNA-binding domain"/>
    <property type="match status" value="1"/>
</dbReference>
<dbReference type="InterPro" id="IPR036388">
    <property type="entry name" value="WH-like_DNA-bd_sf"/>
</dbReference>
<dbReference type="Pfam" id="PF04198">
    <property type="entry name" value="Sugar-bind"/>
    <property type="match status" value="1"/>
</dbReference>
<evidence type="ECO:0000256" key="1">
    <source>
        <dbReference type="ARBA" id="ARBA00010466"/>
    </source>
</evidence>
<feature type="domain" description="Sugar-binding" evidence="5">
    <location>
        <begin position="90"/>
        <end position="337"/>
    </location>
</feature>
<dbReference type="InterPro" id="IPR037171">
    <property type="entry name" value="NagB/RpiA_transferase-like"/>
</dbReference>
<evidence type="ECO:0000256" key="2">
    <source>
        <dbReference type="ARBA" id="ARBA00023015"/>
    </source>
</evidence>
<evidence type="ECO:0000256" key="4">
    <source>
        <dbReference type="ARBA" id="ARBA00023163"/>
    </source>
</evidence>
<dbReference type="InterPro" id="IPR051054">
    <property type="entry name" value="SorC_transcr_regulators"/>
</dbReference>
<dbReference type="EMBL" id="SNYJ01000015">
    <property type="protein sequence ID" value="TDQ36989.1"/>
    <property type="molecule type" value="Genomic_DNA"/>
</dbReference>
<comment type="similarity">
    <text evidence="1">Belongs to the SorC transcriptional regulatory family.</text>
</comment>
<dbReference type="AlphaFoldDB" id="A0A4R6TY84"/>
<comment type="caution">
    <text evidence="7">The sequence shown here is derived from an EMBL/GenBank/DDBJ whole genome shotgun (WGS) entry which is preliminary data.</text>
</comment>
<dbReference type="InterPro" id="IPR036390">
    <property type="entry name" value="WH_DNA-bd_sf"/>
</dbReference>
<dbReference type="Gene3D" id="1.10.10.10">
    <property type="entry name" value="Winged helix-like DNA-binding domain superfamily/Winged helix DNA-binding domain"/>
    <property type="match status" value="1"/>
</dbReference>
<dbReference type="GO" id="GO:0030246">
    <property type="term" value="F:carbohydrate binding"/>
    <property type="evidence" value="ECO:0007669"/>
    <property type="project" value="InterPro"/>
</dbReference>
<evidence type="ECO:0000256" key="3">
    <source>
        <dbReference type="ARBA" id="ARBA00023125"/>
    </source>
</evidence>
<evidence type="ECO:0000313" key="8">
    <source>
        <dbReference type="Proteomes" id="UP000295632"/>
    </source>
</evidence>
<accession>A0A4R6TY84</accession>
<dbReference type="InterPro" id="IPR048715">
    <property type="entry name" value="CggR_N"/>
</dbReference>
<dbReference type="InterPro" id="IPR007324">
    <property type="entry name" value="Sugar-bd_dom_put"/>
</dbReference>
<keyword evidence="3" id="KW-0238">DNA-binding</keyword>
<keyword evidence="8" id="KW-1185">Reference proteome</keyword>
<protein>
    <submittedName>
        <fullName evidence="7">Central glycolytic genes regulator</fullName>
    </submittedName>
</protein>
<sequence>MRELVEMQQKLLPDMMFVLQRRYQILQYMRVMQPIGRRALASSLELTERTLRSEVSFLKEQELIHIYSHGMVLSDEGLRLVDELANMMKELTGLRELEQHLKETLDLEGVMIIPGDSDEMPWVKKELGRAAVQRMKASFGDNNIVAVTGGTTMAAVAEMMKPEGKHHQMLFVPARGGLGEDVENQANTICAKMAEKASGEYRLLHVPDQLSQSAYDSMIREPGVREVLDLIQSATMVVHGIGDALSMAKRRNTSKEDLADIEAQNAVGEAFGFYYNNSGQIIHKVKTIGLQLEDLHTVGAIIAVAGGASKANAIRACMKEQKRSYLITDEGAAKAFIRGSSL</sequence>
<dbReference type="GO" id="GO:0003677">
    <property type="term" value="F:DNA binding"/>
    <property type="evidence" value="ECO:0007669"/>
    <property type="project" value="UniProtKB-KW"/>
</dbReference>
<evidence type="ECO:0000259" key="6">
    <source>
        <dbReference type="Pfam" id="PF21715"/>
    </source>
</evidence>
<proteinExistence type="inferred from homology"/>
<organism evidence="7 8">
    <name type="scientific">Aureibacillus halotolerans</name>
    <dbReference type="NCBI Taxonomy" id="1508390"/>
    <lineage>
        <taxon>Bacteria</taxon>
        <taxon>Bacillati</taxon>
        <taxon>Bacillota</taxon>
        <taxon>Bacilli</taxon>
        <taxon>Bacillales</taxon>
        <taxon>Bacillaceae</taxon>
        <taxon>Aureibacillus</taxon>
    </lineage>
</organism>
<dbReference type="RefSeq" id="WP_133581489.1">
    <property type="nucleotide sequence ID" value="NZ_SNYJ01000015.1"/>
</dbReference>
<keyword evidence="4" id="KW-0804">Transcription</keyword>
<gene>
    <name evidence="7" type="ORF">EV213_11583</name>
</gene>
<dbReference type="OrthoDB" id="9793820at2"/>
<evidence type="ECO:0000259" key="5">
    <source>
        <dbReference type="Pfam" id="PF04198"/>
    </source>
</evidence>
<dbReference type="PANTHER" id="PTHR34294">
    <property type="entry name" value="TRANSCRIPTIONAL REGULATOR-RELATED"/>
    <property type="match status" value="1"/>
</dbReference>
<dbReference type="Proteomes" id="UP000295632">
    <property type="component" value="Unassembled WGS sequence"/>
</dbReference>
<dbReference type="Pfam" id="PF21715">
    <property type="entry name" value="CggR_N"/>
    <property type="match status" value="1"/>
</dbReference>
<evidence type="ECO:0000313" key="7">
    <source>
        <dbReference type="EMBL" id="TDQ36989.1"/>
    </source>
</evidence>
<dbReference type="PANTHER" id="PTHR34294:SF5">
    <property type="entry name" value="CENTRAL GLYCOLYTIC GENES REGULATOR"/>
    <property type="match status" value="1"/>
</dbReference>
<name>A0A4R6TY84_9BACI</name>